<evidence type="ECO:0000313" key="1">
    <source>
        <dbReference type="EMBL" id="OAJ46971.1"/>
    </source>
</evidence>
<protein>
    <submittedName>
        <fullName evidence="1">Uncharacterized protein</fullName>
    </submittedName>
</protein>
<proteinExistence type="predicted"/>
<evidence type="ECO:0000313" key="2">
    <source>
        <dbReference type="Proteomes" id="UP000077563"/>
    </source>
</evidence>
<dbReference type="Proteomes" id="UP000077563">
    <property type="component" value="Unassembled WGS sequence"/>
</dbReference>
<accession>A0A9X5KSK4</accession>
<organism evidence="1 2">
    <name type="scientific">Pseudomonas marginalis</name>
    <name type="common">Pseudomonas panacis</name>
    <dbReference type="NCBI Taxonomy" id="298"/>
    <lineage>
        <taxon>Bacteria</taxon>
        <taxon>Pseudomonadati</taxon>
        <taxon>Pseudomonadota</taxon>
        <taxon>Gammaproteobacteria</taxon>
        <taxon>Pseudomonadales</taxon>
        <taxon>Pseudomonadaceae</taxon>
        <taxon>Pseudomonas</taxon>
    </lineage>
</organism>
<reference evidence="1 2" key="1">
    <citation type="submission" date="2015-09" db="EMBL/GenBank/DDBJ databases">
        <title>Genome sequence of Pseudomonas marginalis ICMP 3553.</title>
        <authorList>
            <person name="Visnovsky S."/>
            <person name="Lu A."/>
            <person name="Panda P."/>
            <person name="Pitman A."/>
        </authorList>
    </citation>
    <scope>NUCLEOTIDE SEQUENCE [LARGE SCALE GENOMIC DNA]</scope>
    <source>
        <strain evidence="1 2">ICMP 3553</strain>
    </source>
</reference>
<dbReference type="EMBL" id="LKEG01000052">
    <property type="protein sequence ID" value="OAJ46971.1"/>
    <property type="molecule type" value="Genomic_DNA"/>
</dbReference>
<comment type="caution">
    <text evidence="1">The sequence shown here is derived from an EMBL/GenBank/DDBJ whole genome shotgun (WGS) entry which is preliminary data.</text>
</comment>
<gene>
    <name evidence="1" type="ORF">AO064_21810</name>
</gene>
<dbReference type="AlphaFoldDB" id="A0A9X5KSK4"/>
<sequence>MLAFALFEGSRLNGNGDFAGVLAASGKEIVEALSLRCWLNGVTVVGGAIRVFGGGVMASGVEGAEIFNGYAPCRDRR</sequence>
<name>A0A9X5KSK4_PSEMA</name>